<dbReference type="GO" id="GO:0008270">
    <property type="term" value="F:zinc ion binding"/>
    <property type="evidence" value="ECO:0007669"/>
    <property type="project" value="UniProtKB-KW"/>
</dbReference>
<dbReference type="PANTHER" id="PTHR24006:SF887">
    <property type="entry name" value="UBIQUITIN CARBOXYL-TERMINAL HYDROLASE"/>
    <property type="match status" value="1"/>
</dbReference>
<keyword evidence="8" id="KW-1185">Reference proteome</keyword>
<reference evidence="9" key="2">
    <citation type="submission" date="2023-11" db="UniProtKB">
        <authorList>
            <consortium name="WormBaseParasite"/>
        </authorList>
    </citation>
    <scope>IDENTIFICATION</scope>
</reference>
<sequence length="705" mass="79556">MKLESLGVKGHCTLDTGWILDGAGFCGRRLYLRFRGSMTDNCKHVLKVKTSIQLGILSPEHWHCSSCYTTESVWACLSCSNFACGRYISEHALQHFKQTNWAFEKKRGRRILRHRGHDVEKNHLRLMKADDIQTAVVRHRISRLSWALHLWWSRYAESKMNLGAPSLKGFISSRSSGGLNGGQCLKSPHERGRQPPPTSLIDPQTSPTPSPSLYEEVRNLFKLLWSGQKSIVSPTNLLNTVWSTLPNFKGYKQQDAQEFLSLLLDRLQTEVQGIPMAVPNNSCDFINRAFRGYSVSHVRCSTCQVIACTEEPIYELSLSLPTECYSDESCKCDVVDLLRQFVSPSDIDGASYACVKCNQCYAEVIKKGIESTRSTFNEYIYDPSDQPYPVDKMVSIVLSRLASPPHSPRSSHPDFSTSCDLTETSSISESMLSNASSLTCIEEQCINPSVERSSHFLTPQSSTVNSPRKLALPTTKNSFLTHATQTIRLSKLPRVLRLHIKRFRWVGRQREKLTCHVSFPLILNMTEFMLSDDNRKECGQSHLHDKLHRTISQRIQEQMGSTESTQAHSLSSSNFAKEEYLKSSPQYLYHLTGVVVHHGRGFQSGHYTAYCLNDEPECWLHCNDANVSLCDFSEVAAAQAYLLFYSELMPRTPLPNWCKRHTVSESLSNTIPCSTSQPDIPNIHSVYSSSSENYEKASKMCSPGC</sequence>
<dbReference type="GO" id="GO:0005829">
    <property type="term" value="C:cytosol"/>
    <property type="evidence" value="ECO:0007669"/>
    <property type="project" value="TreeGrafter"/>
</dbReference>
<keyword evidence="3" id="KW-0862">Zinc</keyword>
<evidence type="ECO:0000259" key="6">
    <source>
        <dbReference type="PROSITE" id="PS50235"/>
    </source>
</evidence>
<dbReference type="InterPro" id="IPR013083">
    <property type="entry name" value="Znf_RING/FYVE/PHD"/>
</dbReference>
<dbReference type="WBParaSite" id="TREG1_88020.1">
    <property type="protein sequence ID" value="TREG1_88020.1"/>
    <property type="gene ID" value="TREG1_88020"/>
</dbReference>
<dbReference type="PROSITE" id="PS50271">
    <property type="entry name" value="ZF_UBP"/>
    <property type="match status" value="1"/>
</dbReference>
<dbReference type="CDD" id="cd02257">
    <property type="entry name" value="Peptidase_C19"/>
    <property type="match status" value="1"/>
</dbReference>
<feature type="domain" description="USP" evidence="6">
    <location>
        <begin position="168"/>
        <end position="648"/>
    </location>
</feature>
<dbReference type="PROSITE" id="PS50235">
    <property type="entry name" value="USP_3"/>
    <property type="match status" value="1"/>
</dbReference>
<dbReference type="SMART" id="SM00290">
    <property type="entry name" value="ZnF_UBP"/>
    <property type="match status" value="1"/>
</dbReference>
<reference evidence="8" key="1">
    <citation type="submission" date="2022-06" db="EMBL/GenBank/DDBJ databases">
        <authorList>
            <person name="Berger JAMES D."/>
            <person name="Berger JAMES D."/>
        </authorList>
    </citation>
    <scope>NUCLEOTIDE SEQUENCE [LARGE SCALE GENOMIC DNA]</scope>
</reference>
<feature type="region of interest" description="Disordered" evidence="5">
    <location>
        <begin position="179"/>
        <end position="211"/>
    </location>
</feature>
<dbReference type="SUPFAM" id="SSF54001">
    <property type="entry name" value="Cysteine proteinases"/>
    <property type="match status" value="1"/>
</dbReference>
<dbReference type="SUPFAM" id="SSF57850">
    <property type="entry name" value="RING/U-box"/>
    <property type="match status" value="1"/>
</dbReference>
<dbReference type="InterPro" id="IPR038765">
    <property type="entry name" value="Papain-like_cys_pep_sf"/>
</dbReference>
<evidence type="ECO:0000256" key="5">
    <source>
        <dbReference type="SAM" id="MobiDB-lite"/>
    </source>
</evidence>
<protein>
    <recommendedName>
        <fullName evidence="10">Ubiquitinyl hydrolase 1</fullName>
    </recommendedName>
</protein>
<dbReference type="InterPro" id="IPR001394">
    <property type="entry name" value="Peptidase_C19_UCH"/>
</dbReference>
<accession>A0AA85KHC6</accession>
<dbReference type="InterPro" id="IPR001607">
    <property type="entry name" value="Znf_UBP"/>
</dbReference>
<dbReference type="Gene3D" id="3.90.70.10">
    <property type="entry name" value="Cysteine proteinases"/>
    <property type="match status" value="2"/>
</dbReference>
<proteinExistence type="predicted"/>
<keyword evidence="2 4" id="KW-0863">Zinc-finger</keyword>
<dbReference type="InterPro" id="IPR050164">
    <property type="entry name" value="Peptidase_C19"/>
</dbReference>
<dbReference type="GO" id="GO:0005634">
    <property type="term" value="C:nucleus"/>
    <property type="evidence" value="ECO:0007669"/>
    <property type="project" value="TreeGrafter"/>
</dbReference>
<keyword evidence="1" id="KW-0479">Metal-binding</keyword>
<evidence type="ECO:0000313" key="9">
    <source>
        <dbReference type="WBParaSite" id="TREG1_88020.1"/>
    </source>
</evidence>
<dbReference type="Pfam" id="PF02148">
    <property type="entry name" value="zf-UBP"/>
    <property type="match status" value="1"/>
</dbReference>
<dbReference type="Proteomes" id="UP000050795">
    <property type="component" value="Unassembled WGS sequence"/>
</dbReference>
<dbReference type="PROSITE" id="PS00973">
    <property type="entry name" value="USP_2"/>
    <property type="match status" value="1"/>
</dbReference>
<evidence type="ECO:0000313" key="8">
    <source>
        <dbReference type="Proteomes" id="UP000050795"/>
    </source>
</evidence>
<dbReference type="GO" id="GO:0004843">
    <property type="term" value="F:cysteine-type deubiquitinase activity"/>
    <property type="evidence" value="ECO:0007669"/>
    <property type="project" value="InterPro"/>
</dbReference>
<dbReference type="InterPro" id="IPR018200">
    <property type="entry name" value="USP_CS"/>
</dbReference>
<evidence type="ECO:0000259" key="7">
    <source>
        <dbReference type="PROSITE" id="PS50271"/>
    </source>
</evidence>
<dbReference type="PANTHER" id="PTHR24006">
    <property type="entry name" value="UBIQUITIN CARBOXYL-TERMINAL HYDROLASE"/>
    <property type="match status" value="1"/>
</dbReference>
<evidence type="ECO:0000256" key="3">
    <source>
        <dbReference type="ARBA" id="ARBA00022833"/>
    </source>
</evidence>
<evidence type="ECO:0008006" key="10">
    <source>
        <dbReference type="Google" id="ProtNLM"/>
    </source>
</evidence>
<dbReference type="GO" id="GO:0016579">
    <property type="term" value="P:protein deubiquitination"/>
    <property type="evidence" value="ECO:0007669"/>
    <property type="project" value="InterPro"/>
</dbReference>
<dbReference type="AlphaFoldDB" id="A0AA85KHC6"/>
<evidence type="ECO:0000256" key="4">
    <source>
        <dbReference type="PROSITE-ProRule" id="PRU00502"/>
    </source>
</evidence>
<feature type="domain" description="UBP-type" evidence="7">
    <location>
        <begin position="40"/>
        <end position="155"/>
    </location>
</feature>
<dbReference type="Pfam" id="PF00443">
    <property type="entry name" value="UCH"/>
    <property type="match status" value="1"/>
</dbReference>
<organism evidence="8 9">
    <name type="scientific">Trichobilharzia regenti</name>
    <name type="common">Nasal bird schistosome</name>
    <dbReference type="NCBI Taxonomy" id="157069"/>
    <lineage>
        <taxon>Eukaryota</taxon>
        <taxon>Metazoa</taxon>
        <taxon>Spiralia</taxon>
        <taxon>Lophotrochozoa</taxon>
        <taxon>Platyhelminthes</taxon>
        <taxon>Trematoda</taxon>
        <taxon>Digenea</taxon>
        <taxon>Strigeidida</taxon>
        <taxon>Schistosomatoidea</taxon>
        <taxon>Schistosomatidae</taxon>
        <taxon>Trichobilharzia</taxon>
    </lineage>
</organism>
<name>A0AA85KHC6_TRIRE</name>
<dbReference type="Gene3D" id="3.30.40.10">
    <property type="entry name" value="Zinc/RING finger domain, C3HC4 (zinc finger)"/>
    <property type="match status" value="1"/>
</dbReference>
<evidence type="ECO:0000256" key="2">
    <source>
        <dbReference type="ARBA" id="ARBA00022771"/>
    </source>
</evidence>
<dbReference type="InterPro" id="IPR028889">
    <property type="entry name" value="USP"/>
</dbReference>
<evidence type="ECO:0000256" key="1">
    <source>
        <dbReference type="ARBA" id="ARBA00022723"/>
    </source>
</evidence>